<feature type="domain" description="Thioredoxin" evidence="9">
    <location>
        <begin position="79"/>
        <end position="211"/>
    </location>
</feature>
<evidence type="ECO:0000256" key="5">
    <source>
        <dbReference type="ARBA" id="ARBA00022824"/>
    </source>
</evidence>
<reference evidence="10 11" key="1">
    <citation type="journal article" date="2016" name="BMC Genomics">
        <title>Comparative genomics reveals Cyclospora cayetanensis possesses coccidia-like metabolism and invasion components but unique surface antigens.</title>
        <authorList>
            <person name="Liu S."/>
            <person name="Wang L."/>
            <person name="Zheng H."/>
            <person name="Xu Z."/>
            <person name="Roellig D.M."/>
            <person name="Li N."/>
            <person name="Frace M.A."/>
            <person name="Tang K."/>
            <person name="Arrowood M.J."/>
            <person name="Moss D.M."/>
            <person name="Zhang L."/>
            <person name="Feng Y."/>
            <person name="Xiao L."/>
        </authorList>
    </citation>
    <scope>NUCLEOTIDE SEQUENCE [LARGE SCALE GENOMIC DNA]</scope>
    <source>
        <strain evidence="10 11">CHN_HEN01</strain>
    </source>
</reference>
<keyword evidence="11" id="KW-1185">Reference proteome</keyword>
<dbReference type="SUPFAM" id="SSF52833">
    <property type="entry name" value="Thioredoxin-like"/>
    <property type="match status" value="2"/>
</dbReference>
<dbReference type="PANTHER" id="PTHR18929:SF132">
    <property type="entry name" value="PROTEIN DISULFIDE-ISOMERASE A3"/>
    <property type="match status" value="1"/>
</dbReference>
<gene>
    <name evidence="10" type="ORF">cyc_05007</name>
</gene>
<dbReference type="AlphaFoldDB" id="A0A1D3CVS3"/>
<dbReference type="CDD" id="cd02961">
    <property type="entry name" value="PDI_a_family"/>
    <property type="match status" value="1"/>
</dbReference>
<dbReference type="GO" id="GO:0003756">
    <property type="term" value="F:protein disulfide isomerase activity"/>
    <property type="evidence" value="ECO:0007669"/>
    <property type="project" value="UniProtKB-EC"/>
</dbReference>
<dbReference type="InterPro" id="IPR013766">
    <property type="entry name" value="Thioredoxin_domain"/>
</dbReference>
<dbReference type="GO" id="GO:0006457">
    <property type="term" value="P:protein folding"/>
    <property type="evidence" value="ECO:0007669"/>
    <property type="project" value="TreeGrafter"/>
</dbReference>
<protein>
    <recommendedName>
        <fullName evidence="4">protein disulfide-isomerase</fullName>
        <ecNumber evidence="4">5.3.4.1</ecNumber>
    </recommendedName>
</protein>
<dbReference type="Proteomes" id="UP000095192">
    <property type="component" value="Unassembled WGS sequence"/>
</dbReference>
<accession>A0A1D3CVS3</accession>
<dbReference type="Gene3D" id="3.40.30.10">
    <property type="entry name" value="Glutaredoxin"/>
    <property type="match status" value="3"/>
</dbReference>
<organism evidence="10 11">
    <name type="scientific">Cyclospora cayetanensis</name>
    <dbReference type="NCBI Taxonomy" id="88456"/>
    <lineage>
        <taxon>Eukaryota</taxon>
        <taxon>Sar</taxon>
        <taxon>Alveolata</taxon>
        <taxon>Apicomplexa</taxon>
        <taxon>Conoidasida</taxon>
        <taxon>Coccidia</taxon>
        <taxon>Eucoccidiorida</taxon>
        <taxon>Eimeriorina</taxon>
        <taxon>Eimeriidae</taxon>
        <taxon>Cyclospora</taxon>
    </lineage>
</organism>
<evidence type="ECO:0000256" key="4">
    <source>
        <dbReference type="ARBA" id="ARBA00012723"/>
    </source>
</evidence>
<dbReference type="EMBL" id="JROU02001769">
    <property type="protein sequence ID" value="OEH75299.1"/>
    <property type="molecule type" value="Genomic_DNA"/>
</dbReference>
<dbReference type="PRINTS" id="PR00421">
    <property type="entry name" value="THIOREDOXIN"/>
</dbReference>
<comment type="catalytic activity">
    <reaction evidence="1">
        <text>Catalyzes the rearrangement of -S-S- bonds in proteins.</text>
        <dbReference type="EC" id="5.3.4.1"/>
    </reaction>
</comment>
<dbReference type="CDD" id="cd02995">
    <property type="entry name" value="PDI_a_PDI_a'_C"/>
    <property type="match status" value="1"/>
</dbReference>
<comment type="subcellular location">
    <subcellularLocation>
        <location evidence="2">Endoplasmic reticulum lumen</location>
    </subcellularLocation>
</comment>
<comment type="caution">
    <text evidence="10">The sequence shown here is derived from an EMBL/GenBank/DDBJ whole genome shotgun (WGS) entry which is preliminary data.</text>
</comment>
<evidence type="ECO:0000256" key="6">
    <source>
        <dbReference type="ARBA" id="ARBA00023235"/>
    </source>
</evidence>
<dbReference type="VEuPathDB" id="ToxoDB:cyc_05007"/>
<feature type="region of interest" description="Disordered" evidence="8">
    <location>
        <begin position="423"/>
        <end position="456"/>
    </location>
</feature>
<sequence>MACPPSPVLGTTGPSRAPAKAFLFPSVLRRLSQVLLLVVSLSCLAPAISAAASLPEAAEEEGLRSERRVYTEAQKERAAADQKFAMDSGAVALSGDSYDGFMAAHSLVLVMYYAPWCYWSRAAFAELDAAAKLLSHHEPPVIAAKIDCTEHEDTCNNEFIQAYPTIRLYIDGVAQLYEGRRERTNLVHWVDLRVDRDKQLVSTAHLDELINSSRRGEGEDGHVVVVAAFPPDYNKGGFQSVARAFGEEVFFGDTANPDVIKHLIDAHVLPGLPAAERRGKAALKELVPPFVVVFVPHKDETAAHIYRGSVGEVNELRLFVRQWLFPVVSLFDMETIGNTFFKDLRPKLLLLLDSQEHGVLLKQATASRPKDPLLAAFRAQAEAHRANVVAAVSGNTTRFEKQLLSLLGIEEESLPQVRLLYVSPKSEGPHHPTQKYKPSPSLPFPAPGSDKSSGSQEAFSRALDGFIKAVLTHQLAPYFRSEAPPEVPEPKGRVRTLVASTFASDVRQEANVLVEFYAPWCGFCRKMEPAYKELAARVADVPGLIIARIDATRNEVDGVAISGYPTLYLYRTGEQEPLLYIGDRTTADMLQWLHSRVRGIPSFDPLALMAKDLGGSNGGKGPASALEEL</sequence>
<dbReference type="VEuPathDB" id="ToxoDB:LOC34621441"/>
<evidence type="ECO:0000256" key="8">
    <source>
        <dbReference type="SAM" id="MobiDB-lite"/>
    </source>
</evidence>
<keyword evidence="7" id="KW-0676">Redox-active center</keyword>
<dbReference type="Pfam" id="PF00085">
    <property type="entry name" value="Thioredoxin"/>
    <property type="match status" value="2"/>
</dbReference>
<evidence type="ECO:0000313" key="10">
    <source>
        <dbReference type="EMBL" id="OEH75299.1"/>
    </source>
</evidence>
<evidence type="ECO:0000313" key="11">
    <source>
        <dbReference type="Proteomes" id="UP000095192"/>
    </source>
</evidence>
<evidence type="ECO:0000256" key="7">
    <source>
        <dbReference type="ARBA" id="ARBA00023284"/>
    </source>
</evidence>
<proteinExistence type="inferred from homology"/>
<name>A0A1D3CVS3_9EIME</name>
<dbReference type="PANTHER" id="PTHR18929">
    <property type="entry name" value="PROTEIN DISULFIDE ISOMERASE"/>
    <property type="match status" value="1"/>
</dbReference>
<evidence type="ECO:0000256" key="1">
    <source>
        <dbReference type="ARBA" id="ARBA00001182"/>
    </source>
</evidence>
<feature type="domain" description="Thioredoxin" evidence="9">
    <location>
        <begin position="470"/>
        <end position="598"/>
    </location>
</feature>
<dbReference type="InterPro" id="IPR036249">
    <property type="entry name" value="Thioredoxin-like_sf"/>
</dbReference>
<dbReference type="GO" id="GO:0005788">
    <property type="term" value="C:endoplasmic reticulum lumen"/>
    <property type="evidence" value="ECO:0007669"/>
    <property type="project" value="UniProtKB-SubCell"/>
</dbReference>
<evidence type="ECO:0000256" key="2">
    <source>
        <dbReference type="ARBA" id="ARBA00004319"/>
    </source>
</evidence>
<dbReference type="GO" id="GO:0034976">
    <property type="term" value="P:response to endoplasmic reticulum stress"/>
    <property type="evidence" value="ECO:0007669"/>
    <property type="project" value="TreeGrafter"/>
</dbReference>
<dbReference type="InParanoid" id="A0A1D3CVS3"/>
<keyword evidence="5" id="KW-0256">Endoplasmic reticulum</keyword>
<dbReference type="EC" id="5.3.4.1" evidence="4"/>
<keyword evidence="6" id="KW-0413">Isomerase</keyword>
<evidence type="ECO:0000259" key="9">
    <source>
        <dbReference type="PROSITE" id="PS51352"/>
    </source>
</evidence>
<comment type="similarity">
    <text evidence="3">Belongs to the protein disulfide isomerase family.</text>
</comment>
<evidence type="ECO:0000256" key="3">
    <source>
        <dbReference type="ARBA" id="ARBA00006347"/>
    </source>
</evidence>
<dbReference type="PROSITE" id="PS51352">
    <property type="entry name" value="THIOREDOXIN_2"/>
    <property type="match status" value="2"/>
</dbReference>